<proteinExistence type="predicted"/>
<gene>
    <name evidence="2" type="ORF">Pfra01_000989500</name>
</gene>
<dbReference type="EMBL" id="BSXT01000940">
    <property type="protein sequence ID" value="GMF36388.1"/>
    <property type="molecule type" value="Genomic_DNA"/>
</dbReference>
<feature type="region of interest" description="Disordered" evidence="1">
    <location>
        <begin position="16"/>
        <end position="106"/>
    </location>
</feature>
<feature type="compositionally biased region" description="Basic and acidic residues" evidence="1">
    <location>
        <begin position="88"/>
        <end position="103"/>
    </location>
</feature>
<accession>A0A9W7CPQ0</accession>
<evidence type="ECO:0000313" key="3">
    <source>
        <dbReference type="Proteomes" id="UP001165121"/>
    </source>
</evidence>
<name>A0A9W7CPQ0_9STRA</name>
<protein>
    <submittedName>
        <fullName evidence="2">Unnamed protein product</fullName>
    </submittedName>
</protein>
<evidence type="ECO:0000256" key="1">
    <source>
        <dbReference type="SAM" id="MobiDB-lite"/>
    </source>
</evidence>
<dbReference type="AlphaFoldDB" id="A0A9W7CPQ0"/>
<keyword evidence="3" id="KW-1185">Reference proteome</keyword>
<reference evidence="2" key="1">
    <citation type="submission" date="2023-04" db="EMBL/GenBank/DDBJ databases">
        <title>Phytophthora fragariaefolia NBRC 109709.</title>
        <authorList>
            <person name="Ichikawa N."/>
            <person name="Sato H."/>
            <person name="Tonouchi N."/>
        </authorList>
    </citation>
    <scope>NUCLEOTIDE SEQUENCE</scope>
    <source>
        <strain evidence="2">NBRC 109709</strain>
    </source>
</reference>
<evidence type="ECO:0000313" key="2">
    <source>
        <dbReference type="EMBL" id="GMF36388.1"/>
    </source>
</evidence>
<feature type="compositionally biased region" description="Polar residues" evidence="1">
    <location>
        <begin position="137"/>
        <end position="146"/>
    </location>
</feature>
<feature type="compositionally biased region" description="Basic and acidic residues" evidence="1">
    <location>
        <begin position="25"/>
        <end position="34"/>
    </location>
</feature>
<organism evidence="2 3">
    <name type="scientific">Phytophthora fragariaefolia</name>
    <dbReference type="NCBI Taxonomy" id="1490495"/>
    <lineage>
        <taxon>Eukaryota</taxon>
        <taxon>Sar</taxon>
        <taxon>Stramenopiles</taxon>
        <taxon>Oomycota</taxon>
        <taxon>Peronosporomycetes</taxon>
        <taxon>Peronosporales</taxon>
        <taxon>Peronosporaceae</taxon>
        <taxon>Phytophthora</taxon>
    </lineage>
</organism>
<feature type="region of interest" description="Disordered" evidence="1">
    <location>
        <begin position="128"/>
        <end position="149"/>
    </location>
</feature>
<sequence>MLLDYGYHDLHFETFSYEAPPTDDEVQRQEHPSEAWRQPNRGSGAGSFAFADPRVGTRRGEETPNVVSRRRDDAQAGKGSAEEDDIVTLERKSTARYTDERSSTRSMDTVVEKMFTMGGRHQVHSLPGAERTVGVPCTSNGSLQRASNDEPIDVKAVSRLEEHEVILR</sequence>
<comment type="caution">
    <text evidence="2">The sequence shown here is derived from an EMBL/GenBank/DDBJ whole genome shotgun (WGS) entry which is preliminary data.</text>
</comment>
<dbReference type="Proteomes" id="UP001165121">
    <property type="component" value="Unassembled WGS sequence"/>
</dbReference>